<feature type="compositionally biased region" description="Basic and acidic residues" evidence="4">
    <location>
        <begin position="452"/>
        <end position="462"/>
    </location>
</feature>
<feature type="compositionally biased region" description="Low complexity" evidence="4">
    <location>
        <begin position="39"/>
        <end position="52"/>
    </location>
</feature>
<name>A0ABZ1D0N7_9TREE</name>
<feature type="region of interest" description="Disordered" evidence="4">
    <location>
        <begin position="452"/>
        <end position="479"/>
    </location>
</feature>
<feature type="compositionally biased region" description="Pro residues" evidence="4">
    <location>
        <begin position="20"/>
        <end position="29"/>
    </location>
</feature>
<feature type="region of interest" description="Disordered" evidence="4">
    <location>
        <begin position="618"/>
        <end position="659"/>
    </location>
</feature>
<dbReference type="EMBL" id="CP141884">
    <property type="protein sequence ID" value="WRT66531.1"/>
    <property type="molecule type" value="Genomic_DNA"/>
</dbReference>
<comment type="subcellular location">
    <subcellularLocation>
        <location evidence="1 2 3">Nucleus</location>
    </subcellularLocation>
</comment>
<dbReference type="InterPro" id="IPR001356">
    <property type="entry name" value="HD"/>
</dbReference>
<dbReference type="GeneID" id="87955621"/>
<dbReference type="InterPro" id="IPR051775">
    <property type="entry name" value="Homeobox_domain"/>
</dbReference>
<feature type="compositionally biased region" description="Acidic residues" evidence="4">
    <location>
        <begin position="618"/>
        <end position="630"/>
    </location>
</feature>
<evidence type="ECO:0000313" key="6">
    <source>
        <dbReference type="EMBL" id="WRT66531.1"/>
    </source>
</evidence>
<gene>
    <name evidence="6" type="ORF">IL334_003490</name>
</gene>
<feature type="region of interest" description="Disordered" evidence="4">
    <location>
        <begin position="279"/>
        <end position="399"/>
    </location>
</feature>
<dbReference type="Pfam" id="PF00046">
    <property type="entry name" value="Homeodomain"/>
    <property type="match status" value="1"/>
</dbReference>
<dbReference type="PANTHER" id="PTHR24323">
    <property type="entry name" value="CEH-10 HOMEODOMAIN-CONTAINING HOMOLOG"/>
    <property type="match status" value="1"/>
</dbReference>
<evidence type="ECO:0000259" key="5">
    <source>
        <dbReference type="PROSITE" id="PS50071"/>
    </source>
</evidence>
<feature type="domain" description="Homeobox" evidence="5">
    <location>
        <begin position="397"/>
        <end position="457"/>
    </location>
</feature>
<feature type="region of interest" description="Disordered" evidence="4">
    <location>
        <begin position="525"/>
        <end position="557"/>
    </location>
</feature>
<feature type="compositionally biased region" description="Polar residues" evidence="4">
    <location>
        <begin position="66"/>
        <end position="83"/>
    </location>
</feature>
<dbReference type="SUPFAM" id="SSF46689">
    <property type="entry name" value="Homeodomain-like"/>
    <property type="match status" value="1"/>
</dbReference>
<feature type="DNA-binding region" description="Homeobox" evidence="2">
    <location>
        <begin position="399"/>
        <end position="458"/>
    </location>
</feature>
<evidence type="ECO:0000256" key="2">
    <source>
        <dbReference type="PROSITE-ProRule" id="PRU00108"/>
    </source>
</evidence>
<feature type="compositionally biased region" description="Polar residues" evidence="4">
    <location>
        <begin position="761"/>
        <end position="771"/>
    </location>
</feature>
<protein>
    <recommendedName>
        <fullName evidence="5">Homeobox domain-containing protein</fullName>
    </recommendedName>
</protein>
<accession>A0ABZ1D0N7</accession>
<dbReference type="Proteomes" id="UP001329825">
    <property type="component" value="Chromosome 4"/>
</dbReference>
<evidence type="ECO:0000256" key="1">
    <source>
        <dbReference type="ARBA" id="ARBA00004123"/>
    </source>
</evidence>
<dbReference type="SMART" id="SM00389">
    <property type="entry name" value="HOX"/>
    <property type="match status" value="1"/>
</dbReference>
<reference evidence="6 7" key="1">
    <citation type="submission" date="2024-01" db="EMBL/GenBank/DDBJ databases">
        <title>Comparative genomics of Cryptococcus and Kwoniella reveals pathogenesis evolution and contrasting modes of karyotype evolution via chromosome fusion or intercentromeric recombination.</title>
        <authorList>
            <person name="Coelho M.A."/>
            <person name="David-Palma M."/>
            <person name="Shea T."/>
            <person name="Bowers K."/>
            <person name="McGinley-Smith S."/>
            <person name="Mohammad A.W."/>
            <person name="Gnirke A."/>
            <person name="Yurkov A.M."/>
            <person name="Nowrousian M."/>
            <person name="Sun S."/>
            <person name="Cuomo C.A."/>
            <person name="Heitman J."/>
        </authorList>
    </citation>
    <scope>NUCLEOTIDE SEQUENCE [LARGE SCALE GENOMIC DNA]</scope>
    <source>
        <strain evidence="6">CBS 11374</strain>
    </source>
</reference>
<dbReference type="RefSeq" id="XP_062791271.1">
    <property type="nucleotide sequence ID" value="XM_062935220.1"/>
</dbReference>
<dbReference type="CDD" id="cd00086">
    <property type="entry name" value="homeodomain"/>
    <property type="match status" value="1"/>
</dbReference>
<keyword evidence="7" id="KW-1185">Reference proteome</keyword>
<evidence type="ECO:0000256" key="4">
    <source>
        <dbReference type="SAM" id="MobiDB-lite"/>
    </source>
</evidence>
<dbReference type="Gene3D" id="1.10.10.60">
    <property type="entry name" value="Homeodomain-like"/>
    <property type="match status" value="1"/>
</dbReference>
<feature type="compositionally biased region" description="Polar residues" evidence="4">
    <location>
        <begin position="535"/>
        <end position="547"/>
    </location>
</feature>
<evidence type="ECO:0000256" key="3">
    <source>
        <dbReference type="RuleBase" id="RU000682"/>
    </source>
</evidence>
<feature type="compositionally biased region" description="Basic and acidic residues" evidence="4">
    <location>
        <begin position="820"/>
        <end position="846"/>
    </location>
</feature>
<proteinExistence type="predicted"/>
<feature type="region of interest" description="Disordered" evidence="4">
    <location>
        <begin position="678"/>
        <end position="847"/>
    </location>
</feature>
<dbReference type="PANTHER" id="PTHR24323:SF7">
    <property type="entry name" value="HOMEOBOX DOMAIN-CONTAINING PROTEIN"/>
    <property type="match status" value="1"/>
</dbReference>
<feature type="compositionally biased region" description="Polar residues" evidence="4">
    <location>
        <begin position="794"/>
        <end position="805"/>
    </location>
</feature>
<evidence type="ECO:0000313" key="7">
    <source>
        <dbReference type="Proteomes" id="UP001329825"/>
    </source>
</evidence>
<keyword evidence="2 3" id="KW-0238">DNA-binding</keyword>
<dbReference type="PROSITE" id="PS50071">
    <property type="entry name" value="HOMEOBOX_2"/>
    <property type="match status" value="1"/>
</dbReference>
<dbReference type="InterPro" id="IPR009057">
    <property type="entry name" value="Homeodomain-like_sf"/>
</dbReference>
<keyword evidence="2 3" id="KW-0539">Nucleus</keyword>
<feature type="compositionally biased region" description="Polar residues" evidence="4">
    <location>
        <begin position="681"/>
        <end position="698"/>
    </location>
</feature>
<sequence>MSSSRGSPVKGYALQDKENIPPPPPPPSGQPGLGLMKLSSSSSSSASSSSGSVKLPPIRDIHATPKPSNQSNLPPTPNTTRQDLNLITPIQPRILHQPMNTSTSIQGQNYATFNHNVSQTIPHAHHQSHSHSHSHSHPHSYMMTPHTIKPIGQVIQNNFPPSSILAFDEKHQSHQKDQNVGLDSHSARIQQTPCPRPSTSLAISSAGKKKLHPPNGTPLETPISKSSFNIGYSNAPPNITPLRTPVSVLSTRTMGRSISTPTFPMNALPMSAPYTLSNRSAASTRYSPSAESQRSSSVSRTGPRGRATSFSPSPTPSSPSPIELSGIQPPAAFPGPYPTAYTRKDPVPSDEGEPESENKRSGRQGAPSWNPWDYVLGEVPGGELGPNSTPVKECDDGKGNKIRRRFTKRELEALEVLWSITKSPSKYERQRLGAWLGVKTKHITVWFQNRRQEEKRYRREGAPVEPPPPSRSNRGTFDPVTGKWRPVPLSCISGLQPPPEEKSAVVRSISVGDLTRDMYFEAHPHSEAHLPTPTPASGRSYTTQDNVTPLPKRGMNSSLDNVLEARESEYGESRKRQYRRASGDVLIRGEGQDKHRELLALIPSDPPSMDLSEFAIDEDNDEEEEEEEENDSPKRKPLGSNGGAMGLDRMLNGPSTAGLGRAASLDILASAPRTKGKYWSLKSNSNNNGPLQPRSMNSPLGAINPNIPNKRPILAPLGEGALKRSASPFSQTIPPKRARIDGSRHRPTSTFKHKDSDLRSRNSAVLESPTTSSGKDSNSNNDKDERGEMKTPGFTRSFSFSSNMSDGVAITPDNAVLARKRSDENNNDKQTKDATEKQKERERDAEVLGAAEKLLQLLGGA</sequence>
<organism evidence="6 7">
    <name type="scientific">Kwoniella shivajii</name>
    <dbReference type="NCBI Taxonomy" id="564305"/>
    <lineage>
        <taxon>Eukaryota</taxon>
        <taxon>Fungi</taxon>
        <taxon>Dikarya</taxon>
        <taxon>Basidiomycota</taxon>
        <taxon>Agaricomycotina</taxon>
        <taxon>Tremellomycetes</taxon>
        <taxon>Tremellales</taxon>
        <taxon>Cryptococcaceae</taxon>
        <taxon>Kwoniella</taxon>
    </lineage>
</organism>
<feature type="compositionally biased region" description="Low complexity" evidence="4">
    <location>
        <begin position="285"/>
        <end position="300"/>
    </location>
</feature>
<keyword evidence="2 3" id="KW-0371">Homeobox</keyword>
<feature type="region of interest" description="Disordered" evidence="4">
    <location>
        <begin position="1"/>
        <end position="83"/>
    </location>
</feature>